<evidence type="ECO:0000313" key="1">
    <source>
        <dbReference type="EMBL" id="ONK74407.1"/>
    </source>
</evidence>
<sequence length="126" mass="14550">MTHRRNGSNTSEANDCAASDMDEKLGFQSRSDFTLEAFTKYAEGFKERYFGIKQGSESLDSCNYENGNGWQPSVEEIEGEYWRIVEKPTEEVEVITQYGSAGQFYVYLPYTNLSKKFINRYFTVLI</sequence>
<keyword evidence="2" id="KW-1185">Reference proteome</keyword>
<evidence type="ECO:0000313" key="2">
    <source>
        <dbReference type="Proteomes" id="UP000243459"/>
    </source>
</evidence>
<accession>A0A5P1FAG3</accession>
<dbReference type="Proteomes" id="UP000243459">
    <property type="component" value="Chromosome 3"/>
</dbReference>
<dbReference type="Gene3D" id="2.60.120.650">
    <property type="entry name" value="Cupin"/>
    <property type="match status" value="1"/>
</dbReference>
<gene>
    <name evidence="1" type="ORF">A4U43_C03F5900</name>
</gene>
<organism evidence="1 2">
    <name type="scientific">Asparagus officinalis</name>
    <name type="common">Garden asparagus</name>
    <dbReference type="NCBI Taxonomy" id="4686"/>
    <lineage>
        <taxon>Eukaryota</taxon>
        <taxon>Viridiplantae</taxon>
        <taxon>Streptophyta</taxon>
        <taxon>Embryophyta</taxon>
        <taxon>Tracheophyta</taxon>
        <taxon>Spermatophyta</taxon>
        <taxon>Magnoliopsida</taxon>
        <taxon>Liliopsida</taxon>
        <taxon>Asparagales</taxon>
        <taxon>Asparagaceae</taxon>
        <taxon>Asparagoideae</taxon>
        <taxon>Asparagus</taxon>
    </lineage>
</organism>
<proteinExistence type="predicted"/>
<reference evidence="2" key="1">
    <citation type="journal article" date="2017" name="Nat. Commun.">
        <title>The asparagus genome sheds light on the origin and evolution of a young Y chromosome.</title>
        <authorList>
            <person name="Harkess A."/>
            <person name="Zhou J."/>
            <person name="Xu C."/>
            <person name="Bowers J.E."/>
            <person name="Van der Hulst R."/>
            <person name="Ayyampalayam S."/>
            <person name="Mercati F."/>
            <person name="Riccardi P."/>
            <person name="McKain M.R."/>
            <person name="Kakrana A."/>
            <person name="Tang H."/>
            <person name="Ray J."/>
            <person name="Groenendijk J."/>
            <person name="Arikit S."/>
            <person name="Mathioni S.M."/>
            <person name="Nakano M."/>
            <person name="Shan H."/>
            <person name="Telgmann-Rauber A."/>
            <person name="Kanno A."/>
            <person name="Yue Z."/>
            <person name="Chen H."/>
            <person name="Li W."/>
            <person name="Chen Y."/>
            <person name="Xu X."/>
            <person name="Zhang Y."/>
            <person name="Luo S."/>
            <person name="Chen H."/>
            <person name="Gao J."/>
            <person name="Mao Z."/>
            <person name="Pires J.C."/>
            <person name="Luo M."/>
            <person name="Kudrna D."/>
            <person name="Wing R.A."/>
            <person name="Meyers B.C."/>
            <person name="Yi K."/>
            <person name="Kong H."/>
            <person name="Lavrijsen P."/>
            <person name="Sunseri F."/>
            <person name="Falavigna A."/>
            <person name="Ye Y."/>
            <person name="Leebens-Mack J.H."/>
            <person name="Chen G."/>
        </authorList>
    </citation>
    <scope>NUCLEOTIDE SEQUENCE [LARGE SCALE GENOMIC DNA]</scope>
    <source>
        <strain evidence="2">cv. DH0086</strain>
    </source>
</reference>
<name>A0A5P1FAG3_ASPOF</name>
<protein>
    <submittedName>
        <fullName evidence="1">Uncharacterized protein</fullName>
    </submittedName>
</protein>
<dbReference type="AlphaFoldDB" id="A0A5P1FAG3"/>
<dbReference type="Gramene" id="ONK74407">
    <property type="protein sequence ID" value="ONK74407"/>
    <property type="gene ID" value="A4U43_C03F5900"/>
</dbReference>
<dbReference type="EMBL" id="CM007383">
    <property type="protein sequence ID" value="ONK74407.1"/>
    <property type="molecule type" value="Genomic_DNA"/>
</dbReference>